<evidence type="ECO:0000313" key="9">
    <source>
        <dbReference type="EMBL" id="MFC4820196.1"/>
    </source>
</evidence>
<feature type="transmembrane region" description="Helical" evidence="7">
    <location>
        <begin position="60"/>
        <end position="77"/>
    </location>
</feature>
<accession>A0ABV9QT03</accession>
<dbReference type="PANTHER" id="PTHR33778">
    <property type="entry name" value="PROTEIN MGTC"/>
    <property type="match status" value="1"/>
</dbReference>
<proteinExistence type="inferred from homology"/>
<keyword evidence="7" id="KW-0997">Cell inner membrane</keyword>
<sequence length="220" mass="23605">MSAIASDFPIVRHVLLALLLGWVLGYERYSHGRAAGTQVYCLVCIAACALTSVSAQMPNFVGSILTGIGFLGAGIIVKSGTSIRGLTTAASVWSSAAVGILVGLCHYFAAVCVTALLIACMVVVPRLESRFRVQIALEVALRYRQGHRPEESAVHAFLHGHSLSMLTDSLSVTYEDSAYQFRFLVITNSMTRAQFISRVAGDLPGIPHVESFSIDQTSRA</sequence>
<name>A0ABV9QT03_9GAMM</name>
<feature type="transmembrane region" description="Helical" evidence="7">
    <location>
        <begin position="97"/>
        <end position="124"/>
    </location>
</feature>
<dbReference type="Proteomes" id="UP001595886">
    <property type="component" value="Unassembled WGS sequence"/>
</dbReference>
<evidence type="ECO:0000256" key="5">
    <source>
        <dbReference type="ARBA" id="ARBA00022989"/>
    </source>
</evidence>
<keyword evidence="4 7" id="KW-0812">Transmembrane</keyword>
<protein>
    <recommendedName>
        <fullName evidence="7">Protein MgtC</fullName>
    </recommendedName>
</protein>
<keyword evidence="3" id="KW-1003">Cell membrane</keyword>
<keyword evidence="6 7" id="KW-0472">Membrane</keyword>
<dbReference type="Pfam" id="PF02308">
    <property type="entry name" value="MgtC"/>
    <property type="match status" value="1"/>
</dbReference>
<dbReference type="RefSeq" id="WP_380020028.1">
    <property type="nucleotide sequence ID" value="NZ_JBHSHD010000006.1"/>
</dbReference>
<dbReference type="EMBL" id="JBHSHD010000006">
    <property type="protein sequence ID" value="MFC4820196.1"/>
    <property type="molecule type" value="Genomic_DNA"/>
</dbReference>
<gene>
    <name evidence="9" type="ORF">ACFO6Q_07665</name>
</gene>
<keyword evidence="10" id="KW-1185">Reference proteome</keyword>
<comment type="similarity">
    <text evidence="2 7">Belongs to the MgtC/SapB family.</text>
</comment>
<keyword evidence="5 7" id="KW-1133">Transmembrane helix</keyword>
<dbReference type="PANTHER" id="PTHR33778:SF1">
    <property type="entry name" value="MAGNESIUM TRANSPORTER YHID-RELATED"/>
    <property type="match status" value="1"/>
</dbReference>
<evidence type="ECO:0000313" key="10">
    <source>
        <dbReference type="Proteomes" id="UP001595886"/>
    </source>
</evidence>
<evidence type="ECO:0000256" key="7">
    <source>
        <dbReference type="RuleBase" id="RU365041"/>
    </source>
</evidence>
<evidence type="ECO:0000256" key="4">
    <source>
        <dbReference type="ARBA" id="ARBA00022692"/>
    </source>
</evidence>
<evidence type="ECO:0000259" key="8">
    <source>
        <dbReference type="Pfam" id="PF02308"/>
    </source>
</evidence>
<feature type="transmembrane region" description="Helical" evidence="7">
    <location>
        <begin position="35"/>
        <end position="53"/>
    </location>
</feature>
<feature type="domain" description="MgtC/SapB/SrpB/YhiD N-terminal" evidence="8">
    <location>
        <begin position="15"/>
        <end position="129"/>
    </location>
</feature>
<evidence type="ECO:0000256" key="2">
    <source>
        <dbReference type="ARBA" id="ARBA00009298"/>
    </source>
</evidence>
<evidence type="ECO:0000256" key="1">
    <source>
        <dbReference type="ARBA" id="ARBA00004651"/>
    </source>
</evidence>
<reference evidence="10" key="1">
    <citation type="journal article" date="2019" name="Int. J. Syst. Evol. Microbiol.">
        <title>The Global Catalogue of Microorganisms (GCM) 10K type strain sequencing project: providing services to taxonomists for standard genome sequencing and annotation.</title>
        <authorList>
            <consortium name="The Broad Institute Genomics Platform"/>
            <consortium name="The Broad Institute Genome Sequencing Center for Infectious Disease"/>
            <person name="Wu L."/>
            <person name="Ma J."/>
        </authorList>
    </citation>
    <scope>NUCLEOTIDE SEQUENCE [LARGE SCALE GENOMIC DNA]</scope>
    <source>
        <strain evidence="10">CCUG 30340</strain>
    </source>
</reference>
<comment type="caution">
    <text evidence="9">The sequence shown here is derived from an EMBL/GenBank/DDBJ whole genome shotgun (WGS) entry which is preliminary data.</text>
</comment>
<organism evidence="9 10">
    <name type="scientific">Dokdonella ginsengisoli</name>
    <dbReference type="NCBI Taxonomy" id="363846"/>
    <lineage>
        <taxon>Bacteria</taxon>
        <taxon>Pseudomonadati</taxon>
        <taxon>Pseudomonadota</taxon>
        <taxon>Gammaproteobacteria</taxon>
        <taxon>Lysobacterales</taxon>
        <taxon>Rhodanobacteraceae</taxon>
        <taxon>Dokdonella</taxon>
    </lineage>
</organism>
<evidence type="ECO:0000256" key="3">
    <source>
        <dbReference type="ARBA" id="ARBA00022475"/>
    </source>
</evidence>
<dbReference type="PRINTS" id="PR01837">
    <property type="entry name" value="MGTCSAPBPROT"/>
</dbReference>
<dbReference type="InterPro" id="IPR003416">
    <property type="entry name" value="MgtC/SapB/SrpB/YhiD_fam"/>
</dbReference>
<dbReference type="InterPro" id="IPR049177">
    <property type="entry name" value="MgtC_SapB_SrpB_YhiD_N"/>
</dbReference>
<comment type="subcellular location">
    <subcellularLocation>
        <location evidence="7">Cell inner membrane</location>
        <topology evidence="7">Multi-pass membrane protein</topology>
    </subcellularLocation>
    <subcellularLocation>
        <location evidence="1">Cell membrane</location>
        <topology evidence="1">Multi-pass membrane protein</topology>
    </subcellularLocation>
</comment>
<evidence type="ECO:0000256" key="6">
    <source>
        <dbReference type="ARBA" id="ARBA00023136"/>
    </source>
</evidence>